<sequence length="69" mass="7467">MAGELIELSRAHLCASPQAPVPYPRLSRMVIDLFSVPAMSSKPERIFSLTGQMITAQRGRLKADLIGAA</sequence>
<dbReference type="GO" id="GO:0046983">
    <property type="term" value="F:protein dimerization activity"/>
    <property type="evidence" value="ECO:0007669"/>
    <property type="project" value="InterPro"/>
</dbReference>
<dbReference type="Proteomes" id="UP000308092">
    <property type="component" value="Unassembled WGS sequence"/>
</dbReference>
<keyword evidence="4" id="KW-1185">Reference proteome</keyword>
<organism evidence="3 4">
    <name type="scientific">Aspergillus tanneri</name>
    <dbReference type="NCBI Taxonomy" id="1220188"/>
    <lineage>
        <taxon>Eukaryota</taxon>
        <taxon>Fungi</taxon>
        <taxon>Dikarya</taxon>
        <taxon>Ascomycota</taxon>
        <taxon>Pezizomycotina</taxon>
        <taxon>Eurotiomycetes</taxon>
        <taxon>Eurotiomycetidae</taxon>
        <taxon>Eurotiales</taxon>
        <taxon>Aspergillaceae</taxon>
        <taxon>Aspergillus</taxon>
        <taxon>Aspergillus subgen. Circumdati</taxon>
    </lineage>
</organism>
<protein>
    <recommendedName>
        <fullName evidence="1">HAT C-terminal dimerisation domain-containing protein</fullName>
    </recommendedName>
</protein>
<evidence type="ECO:0000313" key="3">
    <source>
        <dbReference type="EMBL" id="THC89613.1"/>
    </source>
</evidence>
<dbReference type="RefSeq" id="XP_033426049.1">
    <property type="nucleotide sequence ID" value="XM_033570017.1"/>
</dbReference>
<dbReference type="InterPro" id="IPR008906">
    <property type="entry name" value="HATC_C_dom"/>
</dbReference>
<dbReference type="OrthoDB" id="4505704at2759"/>
<dbReference type="Pfam" id="PF05699">
    <property type="entry name" value="Dimer_Tnp_hAT"/>
    <property type="match status" value="1"/>
</dbReference>
<dbReference type="EMBL" id="QUQM01000004">
    <property type="protein sequence ID" value="KAA8646688.1"/>
    <property type="molecule type" value="Genomic_DNA"/>
</dbReference>
<dbReference type="SUPFAM" id="SSF53098">
    <property type="entry name" value="Ribonuclease H-like"/>
    <property type="match status" value="1"/>
</dbReference>
<evidence type="ECO:0000313" key="4">
    <source>
        <dbReference type="Proteomes" id="UP000308092"/>
    </source>
</evidence>
<evidence type="ECO:0000313" key="2">
    <source>
        <dbReference type="EMBL" id="KAA8646688.1"/>
    </source>
</evidence>
<dbReference type="VEuPathDB" id="FungiDB:EYZ11_010945"/>
<evidence type="ECO:0000313" key="5">
    <source>
        <dbReference type="Proteomes" id="UP000324241"/>
    </source>
</evidence>
<feature type="domain" description="HAT C-terminal dimerisation" evidence="1">
    <location>
        <begin position="23"/>
        <end position="65"/>
    </location>
</feature>
<name>A0A4S3J426_9EURO</name>
<proteinExistence type="predicted"/>
<accession>A0A4S3J426</accession>
<dbReference type="InterPro" id="IPR012337">
    <property type="entry name" value="RNaseH-like_sf"/>
</dbReference>
<reference evidence="2 5" key="2">
    <citation type="submission" date="2019-08" db="EMBL/GenBank/DDBJ databases">
        <title>The genome sequence of a newly discovered highly antifungal drug resistant Aspergillus species, Aspergillus tanneri NIH 1004.</title>
        <authorList>
            <person name="Mounaud S."/>
            <person name="Singh I."/>
            <person name="Joardar V."/>
            <person name="Pakala S."/>
            <person name="Pakala S."/>
            <person name="Venepally P."/>
            <person name="Chung J.K."/>
            <person name="Losada L."/>
            <person name="Nierman W.C."/>
        </authorList>
    </citation>
    <scope>NUCLEOTIDE SEQUENCE [LARGE SCALE GENOMIC DNA]</scope>
    <source>
        <strain evidence="2 5">NIH1004</strain>
    </source>
</reference>
<reference evidence="3 4" key="1">
    <citation type="submission" date="2019-03" db="EMBL/GenBank/DDBJ databases">
        <title>The genome sequence of a newly discovered highly antifungal drug resistant Aspergillus species, Aspergillus tanneri NIH 1004.</title>
        <authorList>
            <person name="Mounaud S."/>
            <person name="Singh I."/>
            <person name="Joardar V."/>
            <person name="Pakala S."/>
            <person name="Pakala S."/>
            <person name="Venepally P."/>
            <person name="Hoover J."/>
            <person name="Nierman W."/>
            <person name="Chung J."/>
            <person name="Losada L."/>
        </authorList>
    </citation>
    <scope>NUCLEOTIDE SEQUENCE [LARGE SCALE GENOMIC DNA]</scope>
    <source>
        <strain evidence="3 4">NIH1004</strain>
    </source>
</reference>
<dbReference type="EMBL" id="SOSA01000629">
    <property type="protein sequence ID" value="THC89613.1"/>
    <property type="molecule type" value="Genomic_DNA"/>
</dbReference>
<dbReference type="Proteomes" id="UP000324241">
    <property type="component" value="Unassembled WGS sequence"/>
</dbReference>
<dbReference type="AlphaFoldDB" id="A0A4S3J426"/>
<comment type="caution">
    <text evidence="3">The sequence shown here is derived from an EMBL/GenBank/DDBJ whole genome shotgun (WGS) entry which is preliminary data.</text>
</comment>
<dbReference type="GeneID" id="54328065"/>
<evidence type="ECO:0000259" key="1">
    <source>
        <dbReference type="Pfam" id="PF05699"/>
    </source>
</evidence>
<gene>
    <name evidence="2" type="ORF">ATNIH1004_005363</name>
    <name evidence="3" type="ORF">EYZ11_010945</name>
</gene>